<sequence length="54" mass="6277">MGGGLMKRYSIHIPGWCYAMTCYGNNERDARKRFREQHGFGDRLPRGTAVWEAE</sequence>
<accession>A0A5B9NLL3</accession>
<evidence type="ECO:0000313" key="1">
    <source>
        <dbReference type="EMBL" id="QEG12910.1"/>
    </source>
</evidence>
<organism evidence="1 2">
    <name type="scientific">Klebsiella phage vB_KpnP_Sibilus</name>
    <dbReference type="NCBI Taxonomy" id="2591368"/>
    <lineage>
        <taxon>Viruses</taxon>
        <taxon>Duplodnaviria</taxon>
        <taxon>Heunggongvirae</taxon>
        <taxon>Uroviricota</taxon>
        <taxon>Caudoviricetes</taxon>
        <taxon>Autographivirales</taxon>
        <taxon>Autotranscriptaviridae</taxon>
        <taxon>Studiervirinae</taxon>
        <taxon>Ningirsuvirus</taxon>
        <taxon>Ningirsuvirus sibilus</taxon>
    </lineage>
</organism>
<dbReference type="EMBL" id="MN013082">
    <property type="protein sequence ID" value="QEG12910.1"/>
    <property type="molecule type" value="Genomic_DNA"/>
</dbReference>
<protein>
    <submittedName>
        <fullName evidence="1">Putative immunoglobulin-blocking virulence protein</fullName>
    </submittedName>
</protein>
<evidence type="ECO:0000313" key="2">
    <source>
        <dbReference type="Proteomes" id="UP000323173"/>
    </source>
</evidence>
<name>A0A5B9NLL3_9CAUD</name>
<keyword evidence="2" id="KW-1185">Reference proteome</keyword>
<reference evidence="1 2" key="1">
    <citation type="submission" date="2019-04" db="EMBL/GenBank/DDBJ databases">
        <authorList>
            <person name="Finnegan Z.K."/>
            <person name="Thurgood T.L."/>
            <person name="Sharma R."/>
            <person name="Brundage B."/>
            <person name="Wilkey A."/>
            <person name="Arens D.K."/>
            <person name="Kruger J.L."/>
            <person name="Thompson D.W."/>
            <person name="Casjens S."/>
            <person name="Grose J.H."/>
        </authorList>
    </citation>
    <scope>NUCLEOTIDE SEQUENCE [LARGE SCALE GENOMIC DNA]</scope>
</reference>
<proteinExistence type="predicted"/>
<dbReference type="Proteomes" id="UP000323173">
    <property type="component" value="Segment"/>
</dbReference>
<gene>
    <name evidence="1" type="ORF">SIB_9</name>
</gene>